<organism evidence="2 3">
    <name type="scientific">Colletotrichum phormii</name>
    <dbReference type="NCBI Taxonomy" id="359342"/>
    <lineage>
        <taxon>Eukaryota</taxon>
        <taxon>Fungi</taxon>
        <taxon>Dikarya</taxon>
        <taxon>Ascomycota</taxon>
        <taxon>Pezizomycotina</taxon>
        <taxon>Sordariomycetes</taxon>
        <taxon>Hypocreomycetidae</taxon>
        <taxon>Glomerellales</taxon>
        <taxon>Glomerellaceae</taxon>
        <taxon>Colletotrichum</taxon>
        <taxon>Colletotrichum acutatum species complex</taxon>
    </lineage>
</organism>
<protein>
    <submittedName>
        <fullName evidence="2">Uncharacterized protein</fullName>
    </submittedName>
</protein>
<dbReference type="RefSeq" id="XP_060439670.1">
    <property type="nucleotide sequence ID" value="XM_060588567.1"/>
</dbReference>
<dbReference type="AlphaFoldDB" id="A0AAI9ZFP6"/>
<reference evidence="2" key="1">
    <citation type="submission" date="2021-06" db="EMBL/GenBank/DDBJ databases">
        <title>Comparative genomics, transcriptomics and evolutionary studies reveal genomic signatures of adaptation to plant cell wall in hemibiotrophic fungi.</title>
        <authorList>
            <consortium name="DOE Joint Genome Institute"/>
            <person name="Baroncelli R."/>
            <person name="Diaz J.F."/>
            <person name="Benocci T."/>
            <person name="Peng M."/>
            <person name="Battaglia E."/>
            <person name="Haridas S."/>
            <person name="Andreopoulos W."/>
            <person name="Labutti K."/>
            <person name="Pangilinan J."/>
            <person name="Floch G.L."/>
            <person name="Makela M.R."/>
            <person name="Henrissat B."/>
            <person name="Grigoriev I.V."/>
            <person name="Crouch J.A."/>
            <person name="De Vries R.P."/>
            <person name="Sukno S.A."/>
            <person name="Thon M.R."/>
        </authorList>
    </citation>
    <scope>NUCLEOTIDE SEQUENCE</scope>
    <source>
        <strain evidence="2">CBS 102054</strain>
    </source>
</reference>
<dbReference type="GeneID" id="85473429"/>
<sequence length="275" mass="32066">MAPQGSSGEISRKRSPSPDFSDWEGRYNLRSKKAKVKNEWGFLALPQEVRNMVYGLAFVQSRITVYWDPRNKRFRHSGSSSLLHTCKTTLAEARAMLDYSASFEIEDIEYLEMWLKGIGMRVLNLRVIKLTRSFQAAFVRKRGIGNFRVWKQREYRATSRRVAQLLSGCQHLESLDLGYFYTTKYQKTTLIEMQDNPRDWKVQIRLLTEMVFEDLLLLLQGAKSSGKTLDQVVNLLKIHPNNFESITMYYHLKKGKPEREAARHMKVLVEKFIGS</sequence>
<feature type="region of interest" description="Disordered" evidence="1">
    <location>
        <begin position="1"/>
        <end position="20"/>
    </location>
</feature>
<evidence type="ECO:0000313" key="3">
    <source>
        <dbReference type="Proteomes" id="UP001243989"/>
    </source>
</evidence>
<evidence type="ECO:0000256" key="1">
    <source>
        <dbReference type="SAM" id="MobiDB-lite"/>
    </source>
</evidence>
<accession>A0AAI9ZFP6</accession>
<evidence type="ECO:0000313" key="2">
    <source>
        <dbReference type="EMBL" id="KAK1623675.1"/>
    </source>
</evidence>
<proteinExistence type="predicted"/>
<gene>
    <name evidence="2" type="ORF">BDP81DRAFT_399352</name>
</gene>
<name>A0AAI9ZFP6_9PEZI</name>
<keyword evidence="3" id="KW-1185">Reference proteome</keyword>
<dbReference type="EMBL" id="JAHMHQ010000028">
    <property type="protein sequence ID" value="KAK1623675.1"/>
    <property type="molecule type" value="Genomic_DNA"/>
</dbReference>
<dbReference type="Proteomes" id="UP001243989">
    <property type="component" value="Unassembled WGS sequence"/>
</dbReference>
<comment type="caution">
    <text evidence="2">The sequence shown here is derived from an EMBL/GenBank/DDBJ whole genome shotgun (WGS) entry which is preliminary data.</text>
</comment>